<dbReference type="Pfam" id="PF13604">
    <property type="entry name" value="AAA_30"/>
    <property type="match status" value="1"/>
</dbReference>
<proteinExistence type="predicted"/>
<feature type="region of interest" description="Disordered" evidence="1">
    <location>
        <begin position="299"/>
        <end position="350"/>
    </location>
</feature>
<name>A0AAU7AWN6_9ACTN</name>
<dbReference type="SUPFAM" id="SSF55464">
    <property type="entry name" value="Origin of replication-binding domain, RBD-like"/>
    <property type="match status" value="1"/>
</dbReference>
<sequence length="892" mass="96963">MGTPATRWPAMMTVRSIAADGVGDYADYLDSKTVAPDRGDYYLGRDGEPVEAAGRWLTRPDALEALGVDTAAAVRREDLVALMQGRRPGTEEFLRAAGPTGSRNAGVDVVLSAPKSVSVAWALAGTEQRAAIEAVHQQAVQRTFAFIQATVPLTTERAGDRNAPTTARDLHAAEFRHSTARGLHGRVPDPQLHSHLVVTSVTRKDGKIAAVRDRAMYRAAREGGAYYRAALAEGLARAGYDIEAGTGRHGRYFELARVDEAAREAFSGRGKEIQRLIHQLEAREGRRPSHQELQLIKVSSRQGKTPHTTRDLTDAWKQTAREHRQQPVRPRARPRDFSDTDPQWGQRVERDLTRERATFAVRELRATALEQAAGTLSPDTALRRVHELIVAGRLIALENRKLTTRTLRRLELSITENTQAMSRPSDDRSPAAERILTAARDQVSERLGAPMSHEQERALRALTGPERIAALEGQAGTGKGVVIDAVARAERFSGRRVLGVALAGATAQRLGEDSPALSGHTTTIASLLARHDQSGQELDAQTTVVLDEAGMVDTPTLAALVGAAHDCGAKLIAVGDGKQLPAIGPGGMFDQLTKAASKATLATVRRTQDADERRAWRALRSGSPARALAHYLARDQLHLEKSRDQALLAAASRYHELSQQHGITRVALMSDGPTSEIDRLNARVQHLRAERGELTGQPVTLTSTDGPSYALRAGDLVVWRQIQRIPGDARIENGTRGIITTTRPQHDEVEVSLVGSKRTVTITGQDDLDGLRLGYAQHLVRQQGATVDRAVAVTGGWQTSREASYVQASRARQGIDWHIAKDQLGEAGTDTERLQRLADRMTKSQAKTPSIVHRDGPPPIDLIAGANLLHHALPDIALRPRPAAAPDRSVER</sequence>
<keyword evidence="3" id="KW-0347">Helicase</keyword>
<protein>
    <submittedName>
        <fullName evidence="3">Dda-like helicase</fullName>
    </submittedName>
</protein>
<dbReference type="SUPFAM" id="SSF52540">
    <property type="entry name" value="P-loop containing nucleoside triphosphate hydrolases"/>
    <property type="match status" value="2"/>
</dbReference>
<feature type="compositionally biased region" description="Basic and acidic residues" evidence="1">
    <location>
        <begin position="308"/>
        <end position="325"/>
    </location>
</feature>
<keyword evidence="3" id="KW-0547">Nucleotide-binding</keyword>
<feature type="domain" description="TrwC relaxase" evidence="2">
    <location>
        <begin position="23"/>
        <end position="322"/>
    </location>
</feature>
<dbReference type="Pfam" id="PF08751">
    <property type="entry name" value="TrwC"/>
    <property type="match status" value="1"/>
</dbReference>
<dbReference type="InterPro" id="IPR014862">
    <property type="entry name" value="TrwC"/>
</dbReference>
<dbReference type="GO" id="GO:0004386">
    <property type="term" value="F:helicase activity"/>
    <property type="evidence" value="ECO:0007669"/>
    <property type="project" value="UniProtKB-KW"/>
</dbReference>
<dbReference type="KEGG" id="parq:DSM112329_02957"/>
<dbReference type="InterPro" id="IPR027417">
    <property type="entry name" value="P-loop_NTPase"/>
</dbReference>
<dbReference type="Gene3D" id="3.40.50.300">
    <property type="entry name" value="P-loop containing nucleotide triphosphate hydrolases"/>
    <property type="match status" value="2"/>
</dbReference>
<dbReference type="Gene3D" id="2.30.30.940">
    <property type="match status" value="1"/>
</dbReference>
<keyword evidence="3" id="KW-0067">ATP-binding</keyword>
<dbReference type="NCBIfam" id="NF041492">
    <property type="entry name" value="MobF"/>
    <property type="match status" value="1"/>
</dbReference>
<gene>
    <name evidence="3" type="ORF">DSM112329_02957</name>
</gene>
<accession>A0AAU7AWN6</accession>
<evidence type="ECO:0000256" key="1">
    <source>
        <dbReference type="SAM" id="MobiDB-lite"/>
    </source>
</evidence>
<reference evidence="3" key="1">
    <citation type="submission" date="2022-12" db="EMBL/GenBank/DDBJ databases">
        <title>Paraconexibacter alkalitolerans sp. nov. and Baekduia alba sp. nov., isolated from soil and emended description of the genera Paraconexibacter (Chun et al., 2020) and Baekduia (An et al., 2020).</title>
        <authorList>
            <person name="Vieira S."/>
            <person name="Huber K.J."/>
            <person name="Geppert A."/>
            <person name="Wolf J."/>
            <person name="Neumann-Schaal M."/>
            <person name="Muesken M."/>
            <person name="Overmann J."/>
        </authorList>
    </citation>
    <scope>NUCLEOTIDE SEQUENCE</scope>
    <source>
        <strain evidence="3">AEG42_29</strain>
    </source>
</reference>
<organism evidence="3">
    <name type="scientific">Paraconexibacter sp. AEG42_29</name>
    <dbReference type="NCBI Taxonomy" id="2997339"/>
    <lineage>
        <taxon>Bacteria</taxon>
        <taxon>Bacillati</taxon>
        <taxon>Actinomycetota</taxon>
        <taxon>Thermoleophilia</taxon>
        <taxon>Solirubrobacterales</taxon>
        <taxon>Paraconexibacteraceae</taxon>
        <taxon>Paraconexibacter</taxon>
    </lineage>
</organism>
<evidence type="ECO:0000313" key="3">
    <source>
        <dbReference type="EMBL" id="XAY06095.1"/>
    </source>
</evidence>
<dbReference type="RefSeq" id="WP_354697334.1">
    <property type="nucleotide sequence ID" value="NZ_CP114014.1"/>
</dbReference>
<dbReference type="AlphaFoldDB" id="A0AAU7AWN6"/>
<keyword evidence="3" id="KW-0378">Hydrolase</keyword>
<dbReference type="EMBL" id="CP114014">
    <property type="protein sequence ID" value="XAY06095.1"/>
    <property type="molecule type" value="Genomic_DNA"/>
</dbReference>
<evidence type="ECO:0000259" key="2">
    <source>
        <dbReference type="Pfam" id="PF08751"/>
    </source>
</evidence>